<dbReference type="Pfam" id="PF14689">
    <property type="entry name" value="SPOB_a"/>
    <property type="match status" value="1"/>
</dbReference>
<dbReference type="GO" id="GO:0006355">
    <property type="term" value="P:regulation of DNA-templated transcription"/>
    <property type="evidence" value="ECO:0007669"/>
    <property type="project" value="InterPro"/>
</dbReference>
<evidence type="ECO:0000256" key="14">
    <source>
        <dbReference type="SAM" id="Phobius"/>
    </source>
</evidence>
<keyword evidence="12" id="KW-0902">Two-component regulatory system</keyword>
<dbReference type="SUPFAM" id="SSF55874">
    <property type="entry name" value="ATPase domain of HSP90 chaperone/DNA topoisomerase II/histidine kinase"/>
    <property type="match status" value="1"/>
</dbReference>
<evidence type="ECO:0000313" key="16">
    <source>
        <dbReference type="EMBL" id="PYZ92694.1"/>
    </source>
</evidence>
<evidence type="ECO:0000256" key="3">
    <source>
        <dbReference type="ARBA" id="ARBA00012438"/>
    </source>
</evidence>
<dbReference type="InterPro" id="IPR016120">
    <property type="entry name" value="Sig_transdc_His_kin_SpoOB"/>
</dbReference>
<organism evidence="16 17">
    <name type="scientific">Salipaludibacillus keqinensis</name>
    <dbReference type="NCBI Taxonomy" id="2045207"/>
    <lineage>
        <taxon>Bacteria</taxon>
        <taxon>Bacillati</taxon>
        <taxon>Bacillota</taxon>
        <taxon>Bacilli</taxon>
        <taxon>Bacillales</taxon>
        <taxon>Bacillaceae</taxon>
    </lineage>
</organism>
<evidence type="ECO:0000256" key="9">
    <source>
        <dbReference type="ARBA" id="ARBA00022777"/>
    </source>
</evidence>
<reference evidence="16 17" key="1">
    <citation type="submission" date="2017-10" db="EMBL/GenBank/DDBJ databases">
        <title>Bacillus sp. nov., a halophilic bacterium isolated from a Keqin Lake.</title>
        <authorList>
            <person name="Wang H."/>
        </authorList>
    </citation>
    <scope>NUCLEOTIDE SEQUENCE [LARGE SCALE GENOMIC DNA]</scope>
    <source>
        <strain evidence="16 17">KQ-12</strain>
    </source>
</reference>
<dbReference type="InterPro" id="IPR036890">
    <property type="entry name" value="HATPase_C_sf"/>
</dbReference>
<evidence type="ECO:0000256" key="2">
    <source>
        <dbReference type="ARBA" id="ARBA00004651"/>
    </source>
</evidence>
<dbReference type="Gene3D" id="3.30.565.10">
    <property type="entry name" value="Histidine kinase-like ATPase, C-terminal domain"/>
    <property type="match status" value="1"/>
</dbReference>
<dbReference type="SUPFAM" id="SSF55890">
    <property type="entry name" value="Sporulation response regulatory protein Spo0B"/>
    <property type="match status" value="1"/>
</dbReference>
<feature type="transmembrane region" description="Helical" evidence="14">
    <location>
        <begin position="37"/>
        <end position="60"/>
    </location>
</feature>
<dbReference type="PROSITE" id="PS50109">
    <property type="entry name" value="HIS_KIN"/>
    <property type="match status" value="1"/>
</dbReference>
<keyword evidence="6" id="KW-0808">Transferase</keyword>
<keyword evidence="17" id="KW-1185">Reference proteome</keyword>
<dbReference type="Gene3D" id="1.10.287.130">
    <property type="match status" value="1"/>
</dbReference>
<dbReference type="InterPro" id="IPR033463">
    <property type="entry name" value="sCache_3"/>
</dbReference>
<dbReference type="InterPro" id="IPR039506">
    <property type="entry name" value="SPOB_a"/>
</dbReference>
<dbReference type="GO" id="GO:0005886">
    <property type="term" value="C:plasma membrane"/>
    <property type="evidence" value="ECO:0007669"/>
    <property type="project" value="UniProtKB-SubCell"/>
</dbReference>
<dbReference type="EC" id="2.7.13.3" evidence="3"/>
<keyword evidence="7 14" id="KW-0812">Transmembrane</keyword>
<dbReference type="Pfam" id="PF00989">
    <property type="entry name" value="PAS"/>
    <property type="match status" value="1"/>
</dbReference>
<keyword evidence="9 16" id="KW-0418">Kinase</keyword>
<evidence type="ECO:0000256" key="11">
    <source>
        <dbReference type="ARBA" id="ARBA00022989"/>
    </source>
</evidence>
<dbReference type="InterPro" id="IPR000014">
    <property type="entry name" value="PAS"/>
</dbReference>
<dbReference type="InterPro" id="IPR004358">
    <property type="entry name" value="Sig_transdc_His_kin-like_C"/>
</dbReference>
<dbReference type="CDD" id="cd00130">
    <property type="entry name" value="PAS"/>
    <property type="match status" value="1"/>
</dbReference>
<evidence type="ECO:0000313" key="17">
    <source>
        <dbReference type="Proteomes" id="UP000248214"/>
    </source>
</evidence>
<evidence type="ECO:0000256" key="13">
    <source>
        <dbReference type="ARBA" id="ARBA00023136"/>
    </source>
</evidence>
<name>A0A323TFD1_9BACI</name>
<evidence type="ECO:0000259" key="15">
    <source>
        <dbReference type="PROSITE" id="PS50109"/>
    </source>
</evidence>
<evidence type="ECO:0000256" key="7">
    <source>
        <dbReference type="ARBA" id="ARBA00022692"/>
    </source>
</evidence>
<dbReference type="Pfam" id="PF17203">
    <property type="entry name" value="sCache_3_2"/>
    <property type="match status" value="1"/>
</dbReference>
<keyword evidence="4" id="KW-1003">Cell membrane</keyword>
<keyword evidence="13 14" id="KW-0472">Membrane</keyword>
<dbReference type="InterPro" id="IPR005467">
    <property type="entry name" value="His_kinase_dom"/>
</dbReference>
<dbReference type="Proteomes" id="UP000248214">
    <property type="component" value="Unassembled WGS sequence"/>
</dbReference>
<evidence type="ECO:0000256" key="12">
    <source>
        <dbReference type="ARBA" id="ARBA00023012"/>
    </source>
</evidence>
<evidence type="ECO:0000256" key="6">
    <source>
        <dbReference type="ARBA" id="ARBA00022679"/>
    </source>
</evidence>
<evidence type="ECO:0000256" key="5">
    <source>
        <dbReference type="ARBA" id="ARBA00022553"/>
    </source>
</evidence>
<dbReference type="PANTHER" id="PTHR44936:SF9">
    <property type="entry name" value="SENSOR PROTEIN CREC"/>
    <property type="match status" value="1"/>
</dbReference>
<comment type="caution">
    <text evidence="16">The sequence shown here is derived from an EMBL/GenBank/DDBJ whole genome shotgun (WGS) entry which is preliminary data.</text>
</comment>
<feature type="domain" description="Histidine kinase" evidence="15">
    <location>
        <begin position="345"/>
        <end position="562"/>
    </location>
</feature>
<keyword evidence="8" id="KW-0547">Nucleotide-binding</keyword>
<evidence type="ECO:0000256" key="4">
    <source>
        <dbReference type="ARBA" id="ARBA00022475"/>
    </source>
</evidence>
<dbReference type="PRINTS" id="PR00344">
    <property type="entry name" value="BCTRLSENSOR"/>
</dbReference>
<dbReference type="FunFam" id="3.30.450.20:FF:000018">
    <property type="entry name" value="Sensor histidine kinase DcuS"/>
    <property type="match status" value="1"/>
</dbReference>
<dbReference type="GO" id="GO:0000155">
    <property type="term" value="F:phosphorelay sensor kinase activity"/>
    <property type="evidence" value="ECO:0007669"/>
    <property type="project" value="InterPro"/>
</dbReference>
<comment type="subcellular location">
    <subcellularLocation>
        <location evidence="2">Cell membrane</location>
        <topology evidence="2">Multi-pass membrane protein</topology>
    </subcellularLocation>
</comment>
<dbReference type="InterPro" id="IPR050980">
    <property type="entry name" value="2C_sensor_his_kinase"/>
</dbReference>
<keyword evidence="5" id="KW-0597">Phosphoprotein</keyword>
<dbReference type="InterPro" id="IPR029151">
    <property type="entry name" value="Sensor-like_sf"/>
</dbReference>
<evidence type="ECO:0000256" key="8">
    <source>
        <dbReference type="ARBA" id="ARBA00022741"/>
    </source>
</evidence>
<dbReference type="AlphaFoldDB" id="A0A323TFD1"/>
<evidence type="ECO:0000256" key="1">
    <source>
        <dbReference type="ARBA" id="ARBA00000085"/>
    </source>
</evidence>
<dbReference type="Pfam" id="PF02518">
    <property type="entry name" value="HATPase_c"/>
    <property type="match status" value="1"/>
</dbReference>
<dbReference type="SUPFAM" id="SSF103190">
    <property type="entry name" value="Sensory domain-like"/>
    <property type="match status" value="1"/>
</dbReference>
<keyword evidence="11 14" id="KW-1133">Transmembrane helix</keyword>
<dbReference type="EMBL" id="PDOD01000003">
    <property type="protein sequence ID" value="PYZ92694.1"/>
    <property type="molecule type" value="Genomic_DNA"/>
</dbReference>
<dbReference type="Gene3D" id="3.30.450.20">
    <property type="entry name" value="PAS domain"/>
    <property type="match status" value="2"/>
</dbReference>
<gene>
    <name evidence="16" type="ORF">CR194_13635</name>
</gene>
<dbReference type="InterPro" id="IPR003594">
    <property type="entry name" value="HATPase_dom"/>
</dbReference>
<dbReference type="InterPro" id="IPR013767">
    <property type="entry name" value="PAS_fold"/>
</dbReference>
<dbReference type="GO" id="GO:0005524">
    <property type="term" value="F:ATP binding"/>
    <property type="evidence" value="ECO:0007669"/>
    <property type="project" value="UniProtKB-KW"/>
</dbReference>
<dbReference type="CDD" id="cd18773">
    <property type="entry name" value="PDC1_HK_sensor"/>
    <property type="match status" value="1"/>
</dbReference>
<dbReference type="SMART" id="SM00387">
    <property type="entry name" value="HATPase_c"/>
    <property type="match status" value="1"/>
</dbReference>
<dbReference type="PANTHER" id="PTHR44936">
    <property type="entry name" value="SENSOR PROTEIN CREC"/>
    <property type="match status" value="1"/>
</dbReference>
<dbReference type="SUPFAM" id="SSF55785">
    <property type="entry name" value="PYP-like sensor domain (PAS domain)"/>
    <property type="match status" value="1"/>
</dbReference>
<accession>A0A323TFD1</accession>
<comment type="catalytic activity">
    <reaction evidence="1">
        <text>ATP + protein L-histidine = ADP + protein N-phospho-L-histidine.</text>
        <dbReference type="EC" id="2.7.13.3"/>
    </reaction>
</comment>
<keyword evidence="10" id="KW-0067">ATP-binding</keyword>
<dbReference type="OrthoDB" id="9792686at2"/>
<protein>
    <recommendedName>
        <fullName evidence="3">histidine kinase</fullName>
        <ecNumber evidence="3">2.7.13.3</ecNumber>
    </recommendedName>
</protein>
<evidence type="ECO:0000256" key="10">
    <source>
        <dbReference type="ARBA" id="ARBA00022840"/>
    </source>
</evidence>
<proteinExistence type="predicted"/>
<sequence length="569" mass="63418">MLQEASIKKRVIRLPNRVNSSKTNIINKVRKLLRVSLLTKMVGLMSILVTTMILALGFYYNQQYSDQVWEQSGERALSVALSVASIPAVRHAFEDEHPEETIQPIAEDIRVETGAEFIVVGNDQEIRYSHPLEDRIGHRMVGEDNDRALLEGESYVSRAVGSLGPSIRGKTPVYDDDGEIIGVVSVGFLQEDIELTAGNFLSDTWVIIAGVLGIGFIGSFLISFHVKESIHGLEPEEIGKLFNEKEAIMQSIHEGMIAIDEQGNISMINQKAREYLQVESTNAKLIGDPLTDILPNTGLLNVVSTGNPDFNSEMWIGEEHFVVNRVPIFSDNEITGAVATFRNRTEIRELSQELSHVKEYAEGLRAQTHEFSNKLYTISGLLQLKRIDEVIEFIDNESRVQQEWMRFLVENVSDKIVSGVLLGKLNRAMEIGVNMTFDKHSSLLEPLLKRQKENIVTILGNVIENAVEAASLNKSEQPHVHLTFTDIGTEFIFEIEDNGPGIVPEKREQIFQRGFSTKSNSKHRGVGLALAATAVKDLNGSIFIEESNSNGTCFVIALPKQSVYKKGVM</sequence>
<dbReference type="SMART" id="SM00091">
    <property type="entry name" value="PAS"/>
    <property type="match status" value="1"/>
</dbReference>
<dbReference type="InterPro" id="IPR035965">
    <property type="entry name" value="PAS-like_dom_sf"/>
</dbReference>